<protein>
    <submittedName>
        <fullName evidence="1">Uncharacterized protein</fullName>
    </submittedName>
</protein>
<organism evidence="1 2">
    <name type="scientific">Dyadobacter pollutisoli</name>
    <dbReference type="NCBI Taxonomy" id="2910158"/>
    <lineage>
        <taxon>Bacteria</taxon>
        <taxon>Pseudomonadati</taxon>
        <taxon>Bacteroidota</taxon>
        <taxon>Cytophagia</taxon>
        <taxon>Cytophagales</taxon>
        <taxon>Spirosomataceae</taxon>
        <taxon>Dyadobacter</taxon>
    </lineage>
</organism>
<accession>A0A9E8NAT8</accession>
<dbReference type="EMBL" id="CP112998">
    <property type="protein sequence ID" value="WAC12533.1"/>
    <property type="molecule type" value="Genomic_DNA"/>
</dbReference>
<proteinExistence type="predicted"/>
<name>A0A9E8NAT8_9BACT</name>
<dbReference type="AlphaFoldDB" id="A0A9E8NAT8"/>
<dbReference type="Proteomes" id="UP001164653">
    <property type="component" value="Chromosome"/>
</dbReference>
<evidence type="ECO:0000313" key="1">
    <source>
        <dbReference type="EMBL" id="WAC12533.1"/>
    </source>
</evidence>
<reference evidence="1" key="1">
    <citation type="submission" date="2022-11" db="EMBL/GenBank/DDBJ databases">
        <title>Dyadobacter pollutisoli sp. nov., isolated from plastic dumped soil.</title>
        <authorList>
            <person name="Kim J.M."/>
            <person name="Kim K.R."/>
            <person name="Lee J.K."/>
            <person name="Hao L."/>
            <person name="Jeon C.O."/>
        </authorList>
    </citation>
    <scope>NUCLEOTIDE SEQUENCE</scope>
    <source>
        <strain evidence="1">U1</strain>
    </source>
</reference>
<keyword evidence="2" id="KW-1185">Reference proteome</keyword>
<gene>
    <name evidence="1" type="ORF">ON006_00935</name>
</gene>
<evidence type="ECO:0000313" key="2">
    <source>
        <dbReference type="Proteomes" id="UP001164653"/>
    </source>
</evidence>
<dbReference type="KEGG" id="dpf:ON006_00935"/>
<dbReference type="RefSeq" id="WP_244823233.1">
    <property type="nucleotide sequence ID" value="NZ_CP112998.1"/>
</dbReference>
<sequence length="106" mass="12194">MANGRLEAMINVNLAYENVLGLAEMTAQKKQNTFQKRMNIALFRFVCSDRSCLRDFTFQVVDPSRKYCVLVKMAPLYFFVIFPLGKISFYGPGKTTFAALDFPDRF</sequence>